<dbReference type="Pfam" id="PF12146">
    <property type="entry name" value="Hydrolase_4"/>
    <property type="match status" value="1"/>
</dbReference>
<comment type="caution">
    <text evidence="4">The sequence shown here is derived from an EMBL/GenBank/DDBJ whole genome shotgun (WGS) entry which is preliminary data.</text>
</comment>
<evidence type="ECO:0000313" key="4">
    <source>
        <dbReference type="EMBL" id="TXR53251.1"/>
    </source>
</evidence>
<evidence type="ECO:0000259" key="3">
    <source>
        <dbReference type="Pfam" id="PF12146"/>
    </source>
</evidence>
<evidence type="ECO:0000256" key="1">
    <source>
        <dbReference type="ARBA" id="ARBA00022801"/>
    </source>
</evidence>
<dbReference type="Gene3D" id="3.40.50.1820">
    <property type="entry name" value="alpha/beta hydrolase"/>
    <property type="match status" value="1"/>
</dbReference>
<dbReference type="InterPro" id="IPR029058">
    <property type="entry name" value="AB_hydrolase_fold"/>
</dbReference>
<keyword evidence="5" id="KW-1185">Reference proteome</keyword>
<accession>A0A5C8Z7X6</accession>
<evidence type="ECO:0000313" key="5">
    <source>
        <dbReference type="Proteomes" id="UP000321764"/>
    </source>
</evidence>
<dbReference type="GO" id="GO:0016787">
    <property type="term" value="F:hydrolase activity"/>
    <property type="evidence" value="ECO:0007669"/>
    <property type="project" value="UniProtKB-KW"/>
</dbReference>
<protein>
    <submittedName>
        <fullName evidence="4">Lysophospholipase</fullName>
    </submittedName>
</protein>
<keyword evidence="2" id="KW-0812">Transmembrane</keyword>
<sequence length="341" mass="38135">MSVSSFNRCVELALFLFIISVVILFGFLLGPRANVRLGRYQLVLDTKLNTQERNQPDLLALLADQVATQERQYPSLISGTEKLVQFHNPEKPTKTEHVVLYLHGFSACRQEISPVAENIAAQLQANFFATRLTGHGMNAEQLAQATADDWLQDAIEAWQLATQLGQKVVIIATSTGASLATWLAQQHSVAEQSHSLILVSPNFRPNHWAMNVFLWPWAKFWLPLLVGRKKGRAPQDKIAARYWTAPYPTSSLCHVAALAKAACQSDVASIQTPTLFIYCDDDKTVDSRVTDQVIKRWGSKRIRCLSEQAVEGTTNHVIVGDLARPESNHRITEEILRFIHG</sequence>
<evidence type="ECO:0000256" key="2">
    <source>
        <dbReference type="SAM" id="Phobius"/>
    </source>
</evidence>
<gene>
    <name evidence="4" type="ORF">FME95_01370</name>
</gene>
<name>A0A5C8Z7X6_9GAMM</name>
<reference evidence="4 5" key="1">
    <citation type="submission" date="2019-07" db="EMBL/GenBank/DDBJ databases">
        <title>Reinekea sp. strain SSH23 genome sequencing and assembly.</title>
        <authorList>
            <person name="Kim I."/>
        </authorList>
    </citation>
    <scope>NUCLEOTIDE SEQUENCE [LARGE SCALE GENOMIC DNA]</scope>
    <source>
        <strain evidence="4 5">SSH23</strain>
    </source>
</reference>
<dbReference type="InterPro" id="IPR050266">
    <property type="entry name" value="AB_hydrolase_sf"/>
</dbReference>
<dbReference type="OrthoDB" id="5416147at2"/>
<feature type="transmembrane region" description="Helical" evidence="2">
    <location>
        <begin position="12"/>
        <end position="30"/>
    </location>
</feature>
<dbReference type="EMBL" id="VKAD01000001">
    <property type="protein sequence ID" value="TXR53251.1"/>
    <property type="molecule type" value="Genomic_DNA"/>
</dbReference>
<dbReference type="PANTHER" id="PTHR43798:SF31">
    <property type="entry name" value="AB HYDROLASE SUPERFAMILY PROTEIN YCLE"/>
    <property type="match status" value="1"/>
</dbReference>
<dbReference type="GO" id="GO:0016020">
    <property type="term" value="C:membrane"/>
    <property type="evidence" value="ECO:0007669"/>
    <property type="project" value="TreeGrafter"/>
</dbReference>
<dbReference type="InterPro" id="IPR022742">
    <property type="entry name" value="Hydrolase_4"/>
</dbReference>
<dbReference type="PANTHER" id="PTHR43798">
    <property type="entry name" value="MONOACYLGLYCEROL LIPASE"/>
    <property type="match status" value="1"/>
</dbReference>
<keyword evidence="2" id="KW-0472">Membrane</keyword>
<feature type="domain" description="Serine aminopeptidase S33" evidence="3">
    <location>
        <begin position="94"/>
        <end position="302"/>
    </location>
</feature>
<keyword evidence="2" id="KW-1133">Transmembrane helix</keyword>
<organism evidence="4 5">
    <name type="scientific">Reinekea thalattae</name>
    <dbReference type="NCBI Taxonomy" id="2593301"/>
    <lineage>
        <taxon>Bacteria</taxon>
        <taxon>Pseudomonadati</taxon>
        <taxon>Pseudomonadota</taxon>
        <taxon>Gammaproteobacteria</taxon>
        <taxon>Oceanospirillales</taxon>
        <taxon>Saccharospirillaceae</taxon>
        <taxon>Reinekea</taxon>
    </lineage>
</organism>
<dbReference type="SUPFAM" id="SSF53474">
    <property type="entry name" value="alpha/beta-Hydrolases"/>
    <property type="match status" value="1"/>
</dbReference>
<dbReference type="Proteomes" id="UP000321764">
    <property type="component" value="Unassembled WGS sequence"/>
</dbReference>
<dbReference type="AlphaFoldDB" id="A0A5C8Z7X6"/>
<proteinExistence type="predicted"/>
<keyword evidence="1" id="KW-0378">Hydrolase</keyword>